<dbReference type="Gene3D" id="3.40.50.2300">
    <property type="match status" value="1"/>
</dbReference>
<reference evidence="5" key="1">
    <citation type="journal article" date="2019" name="Int. J. Syst. Evol. Microbiol.">
        <title>The Global Catalogue of Microorganisms (GCM) 10K type strain sequencing project: providing services to taxonomists for standard genome sequencing and annotation.</title>
        <authorList>
            <consortium name="The Broad Institute Genomics Platform"/>
            <consortium name="The Broad Institute Genome Sequencing Center for Infectious Disease"/>
            <person name="Wu L."/>
            <person name="Ma J."/>
        </authorList>
    </citation>
    <scope>NUCLEOTIDE SEQUENCE [LARGE SCALE GENOMIC DNA]</scope>
    <source>
        <strain evidence="5">JCM 16603</strain>
    </source>
</reference>
<keyword evidence="5" id="KW-1185">Reference proteome</keyword>
<evidence type="ECO:0000256" key="2">
    <source>
        <dbReference type="PROSITE-ProRule" id="PRU00169"/>
    </source>
</evidence>
<dbReference type="SUPFAM" id="SSF52172">
    <property type="entry name" value="CheY-like"/>
    <property type="match status" value="1"/>
</dbReference>
<dbReference type="InterPro" id="IPR050595">
    <property type="entry name" value="Bact_response_regulator"/>
</dbReference>
<accession>A0ABP7RXM0</accession>
<dbReference type="PROSITE" id="PS50110">
    <property type="entry name" value="RESPONSE_REGULATORY"/>
    <property type="match status" value="1"/>
</dbReference>
<dbReference type="PANTHER" id="PTHR44591">
    <property type="entry name" value="STRESS RESPONSE REGULATOR PROTEIN 1"/>
    <property type="match status" value="1"/>
</dbReference>
<dbReference type="InterPro" id="IPR011006">
    <property type="entry name" value="CheY-like_superfamily"/>
</dbReference>
<feature type="domain" description="Response regulatory" evidence="3">
    <location>
        <begin position="2"/>
        <end position="117"/>
    </location>
</feature>
<gene>
    <name evidence="4" type="ORF">GCM10022211_14170</name>
</gene>
<dbReference type="PANTHER" id="PTHR44591:SF21">
    <property type="entry name" value="TWO-COMPONENT RESPONSE REGULATOR"/>
    <property type="match status" value="1"/>
</dbReference>
<dbReference type="Proteomes" id="UP001501310">
    <property type="component" value="Unassembled WGS sequence"/>
</dbReference>
<evidence type="ECO:0000259" key="3">
    <source>
        <dbReference type="PROSITE" id="PS50110"/>
    </source>
</evidence>
<name>A0ABP7RXM0_9SPHN</name>
<evidence type="ECO:0000313" key="4">
    <source>
        <dbReference type="EMBL" id="GAA4003616.1"/>
    </source>
</evidence>
<feature type="modified residue" description="4-aspartylphosphate" evidence="2">
    <location>
        <position position="53"/>
    </location>
</feature>
<dbReference type="EMBL" id="BAAAZD010000001">
    <property type="protein sequence ID" value="GAA4003616.1"/>
    <property type="molecule type" value="Genomic_DNA"/>
</dbReference>
<dbReference type="InterPro" id="IPR001789">
    <property type="entry name" value="Sig_transdc_resp-reg_receiver"/>
</dbReference>
<protein>
    <submittedName>
        <fullName evidence="4">Response regulator</fullName>
    </submittedName>
</protein>
<evidence type="ECO:0000256" key="1">
    <source>
        <dbReference type="ARBA" id="ARBA00022553"/>
    </source>
</evidence>
<keyword evidence="1 2" id="KW-0597">Phosphoprotein</keyword>
<comment type="caution">
    <text evidence="4">The sequence shown here is derived from an EMBL/GenBank/DDBJ whole genome shotgun (WGS) entry which is preliminary data.</text>
</comment>
<proteinExistence type="predicted"/>
<sequence>MLILLTEDEALVSVSVQDALEDAGFSVRPVMSGEEAIAMLDAEHADFSGLITDIRLDSEVDGWEVARHARELIPDVPVVYMSGDSAHEHTSKGVPQSVMLQKPFAFAQVITAISTLLNSATPQ</sequence>
<dbReference type="SMART" id="SM00448">
    <property type="entry name" value="REC"/>
    <property type="match status" value="1"/>
</dbReference>
<evidence type="ECO:0000313" key="5">
    <source>
        <dbReference type="Proteomes" id="UP001501310"/>
    </source>
</evidence>
<dbReference type="Pfam" id="PF00072">
    <property type="entry name" value="Response_reg"/>
    <property type="match status" value="1"/>
</dbReference>
<organism evidence="4 5">
    <name type="scientific">Sphingomonas humi</name>
    <dbReference type="NCBI Taxonomy" id="335630"/>
    <lineage>
        <taxon>Bacteria</taxon>
        <taxon>Pseudomonadati</taxon>
        <taxon>Pseudomonadota</taxon>
        <taxon>Alphaproteobacteria</taxon>
        <taxon>Sphingomonadales</taxon>
        <taxon>Sphingomonadaceae</taxon>
        <taxon>Sphingomonas</taxon>
    </lineage>
</organism>